<evidence type="ECO:0000313" key="2">
    <source>
        <dbReference type="Proteomes" id="UP000827872"/>
    </source>
</evidence>
<protein>
    <submittedName>
        <fullName evidence="1">Uncharacterized protein</fullName>
    </submittedName>
</protein>
<evidence type="ECO:0000313" key="1">
    <source>
        <dbReference type="EMBL" id="KAH8010679.1"/>
    </source>
</evidence>
<sequence length="76" mass="8499">MEIVLFTRYKNWPKLAGALTLESVKGIVTGHYTYSGILKERGFHSHADIVIASLASEILKKTEHTKPRSTDATEQL</sequence>
<comment type="caution">
    <text evidence="1">The sequence shown here is derived from an EMBL/GenBank/DDBJ whole genome shotgun (WGS) entry which is preliminary data.</text>
</comment>
<reference evidence="1" key="1">
    <citation type="submission" date="2021-08" db="EMBL/GenBank/DDBJ databases">
        <title>The first chromosome-level gecko genome reveals the dynamic sex chromosomes of Neotropical dwarf geckos (Sphaerodactylidae: Sphaerodactylus).</title>
        <authorList>
            <person name="Pinto B.J."/>
            <person name="Keating S.E."/>
            <person name="Gamble T."/>
        </authorList>
    </citation>
    <scope>NUCLEOTIDE SEQUENCE</scope>
    <source>
        <strain evidence="1">TG3544</strain>
    </source>
</reference>
<organism evidence="1 2">
    <name type="scientific">Sphaerodactylus townsendi</name>
    <dbReference type="NCBI Taxonomy" id="933632"/>
    <lineage>
        <taxon>Eukaryota</taxon>
        <taxon>Metazoa</taxon>
        <taxon>Chordata</taxon>
        <taxon>Craniata</taxon>
        <taxon>Vertebrata</taxon>
        <taxon>Euteleostomi</taxon>
        <taxon>Lepidosauria</taxon>
        <taxon>Squamata</taxon>
        <taxon>Bifurcata</taxon>
        <taxon>Gekkota</taxon>
        <taxon>Sphaerodactylidae</taxon>
        <taxon>Sphaerodactylus</taxon>
    </lineage>
</organism>
<proteinExistence type="predicted"/>
<keyword evidence="2" id="KW-1185">Reference proteome</keyword>
<dbReference type="Proteomes" id="UP000827872">
    <property type="component" value="Linkage Group LG11"/>
</dbReference>
<name>A0ACB8FUN3_9SAUR</name>
<gene>
    <name evidence="1" type="ORF">K3G42_011095</name>
</gene>
<accession>A0ACB8FUN3</accession>
<dbReference type="EMBL" id="CM037624">
    <property type="protein sequence ID" value="KAH8010679.1"/>
    <property type="molecule type" value="Genomic_DNA"/>
</dbReference>